<organism evidence="2 3">
    <name type="scientific">Agrobacterium fabrum</name>
    <dbReference type="NCBI Taxonomy" id="1176649"/>
    <lineage>
        <taxon>Bacteria</taxon>
        <taxon>Pseudomonadati</taxon>
        <taxon>Pseudomonadota</taxon>
        <taxon>Alphaproteobacteria</taxon>
        <taxon>Hyphomicrobiales</taxon>
        <taxon>Rhizobiaceae</taxon>
        <taxon>Rhizobium/Agrobacterium group</taxon>
        <taxon>Agrobacterium</taxon>
        <taxon>Agrobacterium tumefaciens complex</taxon>
    </lineage>
</organism>
<name>A0A7Z7FQ56_9HYPH</name>
<feature type="region of interest" description="Disordered" evidence="1">
    <location>
        <begin position="1"/>
        <end position="60"/>
    </location>
</feature>
<comment type="caution">
    <text evidence="2">The sequence shown here is derived from an EMBL/GenBank/DDBJ whole genome shotgun (WGS) entry which is preliminary data.</text>
</comment>
<proteinExistence type="predicted"/>
<evidence type="ECO:0000256" key="1">
    <source>
        <dbReference type="SAM" id="MobiDB-lite"/>
    </source>
</evidence>
<dbReference type="EMBL" id="FNEW01000002">
    <property type="protein sequence ID" value="SDJ76217.1"/>
    <property type="molecule type" value="Genomic_DNA"/>
</dbReference>
<sequence length="113" mass="12161">MASEDSISSSRKSAADDRGDSPAPAQRRGRSFPDKAGKVQEGEQGRRAREDHSLQSRPTVCAGDATFPEYLTTSNTAKLYSELSTSRFNASSGLYLDSMTSGLRDNRLIGAPC</sequence>
<dbReference type="RefSeq" id="WP_167305649.1">
    <property type="nucleotide sequence ID" value="NZ_FNEW01000002.1"/>
</dbReference>
<protein>
    <submittedName>
        <fullName evidence="2">Uncharacterized protein</fullName>
    </submittedName>
</protein>
<dbReference type="AlphaFoldDB" id="A0A7Z7FQ56"/>
<accession>A0A7Z7FQ56</accession>
<evidence type="ECO:0000313" key="2">
    <source>
        <dbReference type="EMBL" id="SDJ76217.1"/>
    </source>
</evidence>
<evidence type="ECO:0000313" key="3">
    <source>
        <dbReference type="Proteomes" id="UP000198917"/>
    </source>
</evidence>
<feature type="compositionally biased region" description="Polar residues" evidence="1">
    <location>
        <begin position="1"/>
        <end position="12"/>
    </location>
</feature>
<dbReference type="Proteomes" id="UP000198917">
    <property type="component" value="Unassembled WGS sequence"/>
</dbReference>
<gene>
    <name evidence="2" type="ORF">SAMN05428983_2695</name>
</gene>
<feature type="compositionally biased region" description="Basic and acidic residues" evidence="1">
    <location>
        <begin position="31"/>
        <end position="54"/>
    </location>
</feature>
<reference evidence="2 3" key="1">
    <citation type="submission" date="2016-10" db="EMBL/GenBank/DDBJ databases">
        <authorList>
            <person name="Varghese N."/>
            <person name="Submissions S."/>
        </authorList>
    </citation>
    <scope>NUCLEOTIDE SEQUENCE [LARGE SCALE GENOMIC DNA]</scope>
    <source>
        <strain evidence="2 3">PDC82</strain>
    </source>
</reference>